<dbReference type="InterPro" id="IPR003960">
    <property type="entry name" value="ATPase_AAA_CS"/>
</dbReference>
<dbReference type="PANTHER" id="PTHR23076">
    <property type="entry name" value="METALLOPROTEASE M41 FTSH"/>
    <property type="match status" value="1"/>
</dbReference>
<dbReference type="InterPro" id="IPR027417">
    <property type="entry name" value="P-loop_NTPase"/>
</dbReference>
<dbReference type="Pfam" id="PF00004">
    <property type="entry name" value="AAA"/>
    <property type="match status" value="1"/>
</dbReference>
<comment type="similarity">
    <text evidence="1">Belongs to the AAA ATPase family.</text>
</comment>
<evidence type="ECO:0000313" key="4">
    <source>
        <dbReference type="EMBL" id="MFD1510765.1"/>
    </source>
</evidence>
<evidence type="ECO:0000259" key="2">
    <source>
        <dbReference type="Pfam" id="PF00004"/>
    </source>
</evidence>
<dbReference type="InterPro" id="IPR037219">
    <property type="entry name" value="Peptidase_M41-like"/>
</dbReference>
<dbReference type="PANTHER" id="PTHR23076:SF97">
    <property type="entry name" value="ATP-DEPENDENT ZINC METALLOPROTEASE YME1L1"/>
    <property type="match status" value="1"/>
</dbReference>
<sequence>MKFVALQKALNAAAEQAKGGRPSVFFLDEVDSFYNRDQSTNGYVIGMVNGLLTLIDALSATEGVVLVAATNDPERVDPAVVRAGRFDRHIRVGRPIRSGITAMLSAAVAGVIPGPDLDRVSAQLVGLSGAEVAALLRDARTSARKAGRDLALKDLQAAADRAQPQLGDALMRRVAVHEAAHVVAGHAIGLPAATLARISPRGGEVVRPHLNAMTARDIRGMIAAVLAGREAEDILFGDVTSGAGTGSASDLAQATSLGIRAECAFGFGPDLCWISPDTPITLLPATVRDRVEDRLRAGQKEARKIIVQHRGAVERIADALLEHRELDGAALAGLLDGMEVLADSEAQPVGGHDA</sequence>
<dbReference type="CDD" id="cd19481">
    <property type="entry name" value="RecA-like_protease"/>
    <property type="match status" value="1"/>
</dbReference>
<feature type="domain" description="ATPase AAA-type core" evidence="2">
    <location>
        <begin position="7"/>
        <end position="93"/>
    </location>
</feature>
<evidence type="ECO:0000259" key="3">
    <source>
        <dbReference type="Pfam" id="PF01434"/>
    </source>
</evidence>
<keyword evidence="5" id="KW-1185">Reference proteome</keyword>
<dbReference type="Gene3D" id="3.40.50.300">
    <property type="entry name" value="P-loop containing nucleotide triphosphate hydrolases"/>
    <property type="match status" value="1"/>
</dbReference>
<dbReference type="SUPFAM" id="SSF140990">
    <property type="entry name" value="FtsH protease domain-like"/>
    <property type="match status" value="1"/>
</dbReference>
<dbReference type="Gene3D" id="1.10.8.60">
    <property type="match status" value="1"/>
</dbReference>
<dbReference type="InterPro" id="IPR000642">
    <property type="entry name" value="Peptidase_M41"/>
</dbReference>
<dbReference type="RefSeq" id="WP_379917262.1">
    <property type="nucleotide sequence ID" value="NZ_JBHUDD010000142.1"/>
</dbReference>
<reference evidence="5" key="1">
    <citation type="journal article" date="2019" name="Int. J. Syst. Evol. Microbiol.">
        <title>The Global Catalogue of Microorganisms (GCM) 10K type strain sequencing project: providing services to taxonomists for standard genome sequencing and annotation.</title>
        <authorList>
            <consortium name="The Broad Institute Genomics Platform"/>
            <consortium name="The Broad Institute Genome Sequencing Center for Infectious Disease"/>
            <person name="Wu L."/>
            <person name="Ma J."/>
        </authorList>
    </citation>
    <scope>NUCLEOTIDE SEQUENCE [LARGE SCALE GENOMIC DNA]</scope>
    <source>
        <strain evidence="5">CGMCC 1.12477</strain>
    </source>
</reference>
<comment type="caution">
    <text evidence="4">The sequence shown here is derived from an EMBL/GenBank/DDBJ whole genome shotgun (WGS) entry which is preliminary data.</text>
</comment>
<keyword evidence="1" id="KW-0547">Nucleotide-binding</keyword>
<feature type="domain" description="Peptidase M41" evidence="3">
    <location>
        <begin position="172"/>
        <end position="330"/>
    </location>
</feature>
<proteinExistence type="inferred from homology"/>
<evidence type="ECO:0000313" key="5">
    <source>
        <dbReference type="Proteomes" id="UP001597186"/>
    </source>
</evidence>
<evidence type="ECO:0000256" key="1">
    <source>
        <dbReference type="RuleBase" id="RU003651"/>
    </source>
</evidence>
<dbReference type="PROSITE" id="PS00674">
    <property type="entry name" value="AAA"/>
    <property type="match status" value="1"/>
</dbReference>
<dbReference type="Proteomes" id="UP001597186">
    <property type="component" value="Unassembled WGS sequence"/>
</dbReference>
<name>A0ABW4EHC1_9RHOB</name>
<keyword evidence="1" id="KW-0067">ATP-binding</keyword>
<dbReference type="Pfam" id="PF01434">
    <property type="entry name" value="Peptidase_M41"/>
    <property type="match status" value="1"/>
</dbReference>
<organism evidence="4 5">
    <name type="scientific">Lacimonas salitolerans</name>
    <dbReference type="NCBI Taxonomy" id="1323750"/>
    <lineage>
        <taxon>Bacteria</taxon>
        <taxon>Pseudomonadati</taxon>
        <taxon>Pseudomonadota</taxon>
        <taxon>Alphaproteobacteria</taxon>
        <taxon>Rhodobacterales</taxon>
        <taxon>Paracoccaceae</taxon>
        <taxon>Lacimonas</taxon>
    </lineage>
</organism>
<gene>
    <name evidence="4" type="ORF">ACFTOW_15370</name>
</gene>
<dbReference type="InterPro" id="IPR003959">
    <property type="entry name" value="ATPase_AAA_core"/>
</dbReference>
<accession>A0ABW4EHC1</accession>
<dbReference type="EMBL" id="JBHUDD010000142">
    <property type="protein sequence ID" value="MFD1510765.1"/>
    <property type="molecule type" value="Genomic_DNA"/>
</dbReference>
<dbReference type="SUPFAM" id="SSF52540">
    <property type="entry name" value="P-loop containing nucleoside triphosphate hydrolases"/>
    <property type="match status" value="1"/>
</dbReference>
<dbReference type="Gene3D" id="1.20.58.760">
    <property type="entry name" value="Peptidase M41"/>
    <property type="match status" value="1"/>
</dbReference>
<protein>
    <submittedName>
        <fullName evidence="4">AAA family ATPase</fullName>
    </submittedName>
</protein>